<dbReference type="RefSeq" id="WP_093522622.1">
    <property type="nucleotide sequence ID" value="NZ_FOSK01000013.1"/>
</dbReference>
<accession>A0A1I4DZ95</accession>
<organism evidence="1 2">
    <name type="scientific">Pseudovibrio ascidiaceicola</name>
    <dbReference type="NCBI Taxonomy" id="285279"/>
    <lineage>
        <taxon>Bacteria</taxon>
        <taxon>Pseudomonadati</taxon>
        <taxon>Pseudomonadota</taxon>
        <taxon>Alphaproteobacteria</taxon>
        <taxon>Hyphomicrobiales</taxon>
        <taxon>Stappiaceae</taxon>
        <taxon>Pseudovibrio</taxon>
    </lineage>
</organism>
<name>A0A1I4DZ95_9HYPH</name>
<sequence>MSLARIAVRYCVVEALKAAGTLVGTNILDSKVAALQVSSDGSLRTDEEGPFIAVYTDSSKAAELSGRSLRMNGHLDLVFNYGITAAMTQTNEKGESVVVGLEVPATSPNFEFFLDALTRQIKFTLLDPTNPWSELLKGFAPDFTSCEEMRHGNVRDGVRLVSGQLRLTVELVADPVPGAALPETGIWSRFFAKLAETDPEHCERLQSLLAWDGQAQEHQLLSLYGLTGLEADALHLTSASALNPSAAFSNDLPESSHRAGSP</sequence>
<dbReference type="EMBL" id="FOSK01000013">
    <property type="protein sequence ID" value="SFK98313.1"/>
    <property type="molecule type" value="Genomic_DNA"/>
</dbReference>
<dbReference type="Proteomes" id="UP000199598">
    <property type="component" value="Unassembled WGS sequence"/>
</dbReference>
<evidence type="ECO:0008006" key="3">
    <source>
        <dbReference type="Google" id="ProtNLM"/>
    </source>
</evidence>
<evidence type="ECO:0000313" key="1">
    <source>
        <dbReference type="EMBL" id="SFK98313.1"/>
    </source>
</evidence>
<keyword evidence="2" id="KW-1185">Reference proteome</keyword>
<protein>
    <recommendedName>
        <fullName evidence="3">DUF2470 domain-containing protein</fullName>
    </recommendedName>
</protein>
<evidence type="ECO:0000313" key="2">
    <source>
        <dbReference type="Proteomes" id="UP000199598"/>
    </source>
</evidence>
<proteinExistence type="predicted"/>
<reference evidence="1 2" key="1">
    <citation type="submission" date="2016-10" db="EMBL/GenBank/DDBJ databases">
        <authorList>
            <person name="Varghese N."/>
            <person name="Submissions S."/>
        </authorList>
    </citation>
    <scope>NUCLEOTIDE SEQUENCE [LARGE SCALE GENOMIC DNA]</scope>
    <source>
        <strain evidence="1 2">DSM 16392</strain>
    </source>
</reference>
<gene>
    <name evidence="1" type="ORF">SAMN04488518_11355</name>
</gene>
<comment type="caution">
    <text evidence="1">The sequence shown here is derived from an EMBL/GenBank/DDBJ whole genome shotgun (WGS) entry which is preliminary data.</text>
</comment>